<feature type="compositionally biased region" description="Acidic residues" evidence="1">
    <location>
        <begin position="49"/>
        <end position="58"/>
    </location>
</feature>
<evidence type="ECO:0000256" key="1">
    <source>
        <dbReference type="SAM" id="MobiDB-lite"/>
    </source>
</evidence>
<proteinExistence type="predicted"/>
<accession>A0ABS8TJD7</accession>
<dbReference type="Proteomes" id="UP000823775">
    <property type="component" value="Unassembled WGS sequence"/>
</dbReference>
<sequence length="75" mass="7856">MLGHASREILPPGPPLSGIDMIFLDESMAAPHTASGPIDDLLGDLGEDYEVEYSEDGGDGTGASDEVEAHDDVEE</sequence>
<name>A0ABS8TJD7_DATST</name>
<reference evidence="2 3" key="1">
    <citation type="journal article" date="2021" name="BMC Genomics">
        <title>Datura genome reveals duplications of psychoactive alkaloid biosynthetic genes and high mutation rate following tissue culture.</title>
        <authorList>
            <person name="Rajewski A."/>
            <person name="Carter-House D."/>
            <person name="Stajich J."/>
            <person name="Litt A."/>
        </authorList>
    </citation>
    <scope>NUCLEOTIDE SEQUENCE [LARGE SCALE GENOMIC DNA]</scope>
    <source>
        <strain evidence="2">AR-01</strain>
    </source>
</reference>
<feature type="compositionally biased region" description="Acidic residues" evidence="1">
    <location>
        <begin position="65"/>
        <end position="75"/>
    </location>
</feature>
<organism evidence="2 3">
    <name type="scientific">Datura stramonium</name>
    <name type="common">Jimsonweed</name>
    <name type="synonym">Common thornapple</name>
    <dbReference type="NCBI Taxonomy" id="4076"/>
    <lineage>
        <taxon>Eukaryota</taxon>
        <taxon>Viridiplantae</taxon>
        <taxon>Streptophyta</taxon>
        <taxon>Embryophyta</taxon>
        <taxon>Tracheophyta</taxon>
        <taxon>Spermatophyta</taxon>
        <taxon>Magnoliopsida</taxon>
        <taxon>eudicotyledons</taxon>
        <taxon>Gunneridae</taxon>
        <taxon>Pentapetalae</taxon>
        <taxon>asterids</taxon>
        <taxon>lamiids</taxon>
        <taxon>Solanales</taxon>
        <taxon>Solanaceae</taxon>
        <taxon>Solanoideae</taxon>
        <taxon>Datureae</taxon>
        <taxon>Datura</taxon>
    </lineage>
</organism>
<comment type="caution">
    <text evidence="2">The sequence shown here is derived from an EMBL/GenBank/DDBJ whole genome shotgun (WGS) entry which is preliminary data.</text>
</comment>
<gene>
    <name evidence="2" type="ORF">HAX54_012209</name>
</gene>
<dbReference type="EMBL" id="JACEIK010001705">
    <property type="protein sequence ID" value="MCD7471626.1"/>
    <property type="molecule type" value="Genomic_DNA"/>
</dbReference>
<feature type="region of interest" description="Disordered" evidence="1">
    <location>
        <begin position="49"/>
        <end position="75"/>
    </location>
</feature>
<evidence type="ECO:0000313" key="2">
    <source>
        <dbReference type="EMBL" id="MCD7471626.1"/>
    </source>
</evidence>
<protein>
    <submittedName>
        <fullName evidence="2">Uncharacterized protein</fullName>
    </submittedName>
</protein>
<evidence type="ECO:0000313" key="3">
    <source>
        <dbReference type="Proteomes" id="UP000823775"/>
    </source>
</evidence>
<keyword evidence="3" id="KW-1185">Reference proteome</keyword>